<proteinExistence type="predicted"/>
<feature type="compositionally biased region" description="Basic and acidic residues" evidence="1">
    <location>
        <begin position="92"/>
        <end position="104"/>
    </location>
</feature>
<organism evidence="2 3">
    <name type="scientific">Candidatus Saganbacteria bacterium</name>
    <dbReference type="NCBI Taxonomy" id="2575572"/>
    <lineage>
        <taxon>Bacteria</taxon>
        <taxon>Bacillati</taxon>
        <taxon>Saganbacteria</taxon>
    </lineage>
</organism>
<evidence type="ECO:0000256" key="1">
    <source>
        <dbReference type="SAM" id="MobiDB-lite"/>
    </source>
</evidence>
<evidence type="ECO:0000313" key="2">
    <source>
        <dbReference type="EMBL" id="MBI5078636.1"/>
    </source>
</evidence>
<comment type="caution">
    <text evidence="2">The sequence shown here is derived from an EMBL/GenBank/DDBJ whole genome shotgun (WGS) entry which is preliminary data.</text>
</comment>
<dbReference type="EMBL" id="JACRKR010000063">
    <property type="protein sequence ID" value="MBI5078636.1"/>
    <property type="molecule type" value="Genomic_DNA"/>
</dbReference>
<dbReference type="AlphaFoldDB" id="A0A9D6ULV3"/>
<gene>
    <name evidence="2" type="ORF">HZB08_01255</name>
</gene>
<reference evidence="2" key="1">
    <citation type="submission" date="2020-07" db="EMBL/GenBank/DDBJ databases">
        <title>Huge and variable diversity of episymbiotic CPR bacteria and DPANN archaea in groundwater ecosystems.</title>
        <authorList>
            <person name="He C.Y."/>
            <person name="Keren R."/>
            <person name="Whittaker M."/>
            <person name="Farag I.F."/>
            <person name="Doudna J."/>
            <person name="Cate J.H.D."/>
            <person name="Banfield J.F."/>
        </authorList>
    </citation>
    <scope>NUCLEOTIDE SEQUENCE</scope>
    <source>
        <strain evidence="2">NC_groundwater_1860_Pr3_B-0.1um_51_7</strain>
    </source>
</reference>
<feature type="region of interest" description="Disordered" evidence="1">
    <location>
        <begin position="83"/>
        <end position="104"/>
    </location>
</feature>
<name>A0A9D6ULV3_UNCSA</name>
<dbReference type="Gene3D" id="3.10.20.860">
    <property type="match status" value="1"/>
</dbReference>
<protein>
    <submittedName>
        <fullName evidence="2">YgiT-type zinc finger protein</fullName>
    </submittedName>
</protein>
<dbReference type="InterPro" id="IPR022453">
    <property type="entry name" value="Znf_MqsA-type"/>
</dbReference>
<dbReference type="NCBIfam" id="TIGR03831">
    <property type="entry name" value="YgiT_finger"/>
    <property type="match status" value="1"/>
</dbReference>
<dbReference type="Proteomes" id="UP000808761">
    <property type="component" value="Unassembled WGS sequence"/>
</dbReference>
<accession>A0A9D6ULV3</accession>
<evidence type="ECO:0000313" key="3">
    <source>
        <dbReference type="Proteomes" id="UP000808761"/>
    </source>
</evidence>
<sequence length="104" mass="11975">MPDNNHQKKDDTLEKYKNLLPEEPTECQACGGPLELEKVNLEDYQRGKLYLMEGVPAYVCQECGEIWVPEPIMKEFEKMIETAQNKNPAAKTQDKTKRKDTKGD</sequence>